<name>A0ABQ1N3M0_9BACT</name>
<protein>
    <recommendedName>
        <fullName evidence="3">Addiction module toxin RelE</fullName>
    </recommendedName>
</protein>
<dbReference type="Pfam" id="PF09907">
    <property type="entry name" value="HigB_toxin"/>
    <property type="match status" value="1"/>
</dbReference>
<sequence>MRLTGKKKLEKLKRKNIGNTKLVQEIERLIEDIEKNNWKDVDELKKSRPDADCVHNDGFYFFDINIHRALILIEVDDGEATVAWVGTHDEYETTFKNNKDTIAKWLRTNDYIE</sequence>
<reference evidence="2" key="1">
    <citation type="journal article" date="2019" name="Int. J. Syst. Evol. Microbiol.">
        <title>The Global Catalogue of Microorganisms (GCM) 10K type strain sequencing project: providing services to taxonomists for standard genome sequencing and annotation.</title>
        <authorList>
            <consortium name="The Broad Institute Genomics Platform"/>
            <consortium name="The Broad Institute Genome Sequencing Center for Infectious Disease"/>
            <person name="Wu L."/>
            <person name="Ma J."/>
        </authorList>
    </citation>
    <scope>NUCLEOTIDE SEQUENCE [LARGE SCALE GENOMIC DNA]</scope>
    <source>
        <strain evidence="2">CGMCC 1.10832</strain>
    </source>
</reference>
<accession>A0ABQ1N3M0</accession>
<evidence type="ECO:0008006" key="3">
    <source>
        <dbReference type="Google" id="ProtNLM"/>
    </source>
</evidence>
<evidence type="ECO:0000313" key="2">
    <source>
        <dbReference type="Proteomes" id="UP000636010"/>
    </source>
</evidence>
<dbReference type="EMBL" id="BMEC01000016">
    <property type="protein sequence ID" value="GGC52126.1"/>
    <property type="molecule type" value="Genomic_DNA"/>
</dbReference>
<organism evidence="1 2">
    <name type="scientific">Marivirga lumbricoides</name>
    <dbReference type="NCBI Taxonomy" id="1046115"/>
    <lineage>
        <taxon>Bacteria</taxon>
        <taxon>Pseudomonadati</taxon>
        <taxon>Bacteroidota</taxon>
        <taxon>Cytophagia</taxon>
        <taxon>Cytophagales</taxon>
        <taxon>Marivirgaceae</taxon>
        <taxon>Marivirga</taxon>
    </lineage>
</organism>
<dbReference type="RefSeq" id="WP_188467322.1">
    <property type="nucleotide sequence ID" value="NZ_BAABHU010000016.1"/>
</dbReference>
<dbReference type="Proteomes" id="UP000636010">
    <property type="component" value="Unassembled WGS sequence"/>
</dbReference>
<proteinExistence type="predicted"/>
<evidence type="ECO:0000313" key="1">
    <source>
        <dbReference type="EMBL" id="GGC52126.1"/>
    </source>
</evidence>
<gene>
    <name evidence="1" type="ORF">GCM10011506_42210</name>
</gene>
<dbReference type="InterPro" id="IPR018669">
    <property type="entry name" value="Toxin_HigB"/>
</dbReference>
<keyword evidence="2" id="KW-1185">Reference proteome</keyword>
<comment type="caution">
    <text evidence="1">The sequence shown here is derived from an EMBL/GenBank/DDBJ whole genome shotgun (WGS) entry which is preliminary data.</text>
</comment>